<dbReference type="Proteomes" id="UP000501793">
    <property type="component" value="Chromosome"/>
</dbReference>
<evidence type="ECO:0000313" key="1">
    <source>
        <dbReference type="EMBL" id="CAB3391680.1"/>
    </source>
</evidence>
<dbReference type="EMBL" id="LR792684">
    <property type="protein sequence ID" value="CAB3391680.1"/>
    <property type="molecule type" value="Genomic_DNA"/>
</dbReference>
<evidence type="ECO:0000313" key="2">
    <source>
        <dbReference type="Proteomes" id="UP000501793"/>
    </source>
</evidence>
<keyword evidence="2" id="KW-1185">Reference proteome</keyword>
<sequence length="381" mass="42377">MRPKPRSWAAATAVAVLSLSLVGTARADGIPFSDIHMKWYDAQVTAAYNAGWVHGYPDGTFRGEQSVTRGQFLAFLTSGLQVDQQPGDEQLARDTFPDADRMSDVGVWRLGAAIRLGIIVPSDYQPPWGSGNFDPQTPITRREAVVQTERALGHSYLSTSLGPYHVPFWDMQGAWFTGYVYQAMKDQIIHGYPDNTFKDANPVTRAEAVVIVQQARDYEYSLGIKDTGYNLVVEGHQAPVIEYNGTIYIPADVVSYFPKVFSVWVPEEQQWAIQKDPYGGLQFYEAGVQGGPLKPGDVFMPDDPVIANIKKATGRKDFNATVTFSDSAFYYHGHPYIPARKDPDNKFRFMSATLVFDDQSKTVTIQPSPWSGGYLYDLPSS</sequence>
<name>A0ACA8Z855_9BACL</name>
<reference evidence="1" key="1">
    <citation type="submission" date="2020-04" db="EMBL/GenBank/DDBJ databases">
        <authorList>
            <person name="Hogendoorn C."/>
        </authorList>
    </citation>
    <scope>NUCLEOTIDE SEQUENCE</scope>
    <source>
        <strain evidence="1">FAVT5</strain>
    </source>
</reference>
<organism evidence="1 2">
    <name type="scientific">Kyrpidia spormannii</name>
    <dbReference type="NCBI Taxonomy" id="2055160"/>
    <lineage>
        <taxon>Bacteria</taxon>
        <taxon>Bacillati</taxon>
        <taxon>Bacillota</taxon>
        <taxon>Bacilli</taxon>
        <taxon>Bacillales</taxon>
        <taxon>Alicyclobacillaceae</taxon>
        <taxon>Kyrpidia</taxon>
    </lineage>
</organism>
<protein>
    <submittedName>
        <fullName evidence="1">Uncharacterized protein</fullName>
    </submittedName>
</protein>
<proteinExistence type="predicted"/>
<gene>
    <name evidence="1" type="ORF">FAVT5_1493</name>
</gene>
<accession>A0ACA8Z855</accession>